<dbReference type="InterPro" id="IPR045099">
    <property type="entry name" value="PITH1-like"/>
</dbReference>
<name>A0A6P6S338_9EIME</name>
<dbReference type="AlphaFoldDB" id="A0A6P6S338"/>
<dbReference type="InterPro" id="IPR008979">
    <property type="entry name" value="Galactose-bd-like_sf"/>
</dbReference>
<organism evidence="3 4">
    <name type="scientific">Cyclospora cayetanensis</name>
    <dbReference type="NCBI Taxonomy" id="88456"/>
    <lineage>
        <taxon>Eukaryota</taxon>
        <taxon>Sar</taxon>
        <taxon>Alveolata</taxon>
        <taxon>Apicomplexa</taxon>
        <taxon>Conoidasida</taxon>
        <taxon>Coccidia</taxon>
        <taxon>Eucoccidiorida</taxon>
        <taxon>Eimeriorina</taxon>
        <taxon>Eimeriidae</taxon>
        <taxon>Cyclospora</taxon>
    </lineage>
</organism>
<dbReference type="GeneID" id="34617953"/>
<evidence type="ECO:0000256" key="1">
    <source>
        <dbReference type="ARBA" id="ARBA00025788"/>
    </source>
</evidence>
<evidence type="ECO:0000313" key="3">
    <source>
        <dbReference type="Proteomes" id="UP000515125"/>
    </source>
</evidence>
<dbReference type="Pfam" id="PF06201">
    <property type="entry name" value="PITH"/>
    <property type="match status" value="1"/>
</dbReference>
<dbReference type="RefSeq" id="XP_026194092.1">
    <property type="nucleotide sequence ID" value="XM_026338307.1"/>
</dbReference>
<feature type="domain" description="PITH" evidence="2">
    <location>
        <begin position="4"/>
        <end position="185"/>
    </location>
</feature>
<gene>
    <name evidence="4" type="primary">LOC34617953</name>
</gene>
<dbReference type="GO" id="GO:0005737">
    <property type="term" value="C:cytoplasm"/>
    <property type="evidence" value="ECO:0007669"/>
    <property type="project" value="UniProtKB-ARBA"/>
</dbReference>
<evidence type="ECO:0000259" key="2">
    <source>
        <dbReference type="PROSITE" id="PS51532"/>
    </source>
</evidence>
<dbReference type="Proteomes" id="UP000515125">
    <property type="component" value="Unplaced"/>
</dbReference>
<dbReference type="InterPro" id="IPR010400">
    <property type="entry name" value="PITH_dom"/>
</dbReference>
<accession>A0A6P6S338</accession>
<evidence type="ECO:0000313" key="4">
    <source>
        <dbReference type="RefSeq" id="XP_026194092.1"/>
    </source>
</evidence>
<dbReference type="InterPro" id="IPR037047">
    <property type="entry name" value="PITH_dom_sf"/>
</dbReference>
<proteinExistence type="inferred from homology"/>
<dbReference type="PROSITE" id="PS51532">
    <property type="entry name" value="PITH"/>
    <property type="match status" value="1"/>
</dbReference>
<sequence length="192" mass="20508">MKPQTLCCCGEAICASGASSTLKCECRNEATPNALLSLLKSQKSDSESPDTPLESGNEDPQLLISLGFSVPVRLTGLRLRAPIGAAKAGEAPRRLRIFFNDPTKSFADAETDPATDEFDVPEGESFEAGINFPLKSVRYKCVASLQVFVADNGGAPVTKISELDVFGTPVDNLQMKDWKPVNSEDAIAQNGI</sequence>
<dbReference type="Gene3D" id="2.60.120.470">
    <property type="entry name" value="PITH domain"/>
    <property type="match status" value="1"/>
</dbReference>
<protein>
    <submittedName>
        <fullName evidence="4">Thioredoxin-like protein 1</fullName>
    </submittedName>
</protein>
<dbReference type="PANTHER" id="PTHR12175">
    <property type="entry name" value="AD039 HT014 THIOREDOXIN FAMILY TRP26"/>
    <property type="match status" value="1"/>
</dbReference>
<dbReference type="SUPFAM" id="SSF49785">
    <property type="entry name" value="Galactose-binding domain-like"/>
    <property type="match status" value="1"/>
</dbReference>
<keyword evidence="3" id="KW-1185">Reference proteome</keyword>
<dbReference type="OrthoDB" id="2121326at2759"/>
<reference evidence="4" key="1">
    <citation type="submission" date="2025-08" db="UniProtKB">
        <authorList>
            <consortium name="RefSeq"/>
        </authorList>
    </citation>
    <scope>IDENTIFICATION</scope>
</reference>
<comment type="similarity">
    <text evidence="1">Belongs to the PITHD1 family.</text>
</comment>